<dbReference type="PANTHER" id="PTHR43852:SF2">
    <property type="entry name" value="PROTEIN ADENYLYLTRANSFERASE MNTA"/>
    <property type="match status" value="1"/>
</dbReference>
<dbReference type="NCBIfam" id="NF047752">
    <property type="entry name" value="MntA_antitoxin"/>
    <property type="match status" value="1"/>
</dbReference>
<dbReference type="InterPro" id="IPR041633">
    <property type="entry name" value="Polbeta"/>
</dbReference>
<name>A0A2A6RK63_9CHLR</name>
<dbReference type="CDD" id="cd05403">
    <property type="entry name" value="NT_KNTase_like"/>
    <property type="match status" value="1"/>
</dbReference>
<sequence>MSVNCLMLSRTNGVMTSSRQHPMLPNDPLVALLARTCGALPFLHAALLFGSAARAALQAASDLDLALLFAEHAIPSPMDRIELQAALSQNAGREVDLIILNQASPILAFQAVKKGLLIACPDRRAYAGFVVQLISQYADFKHVRQPIEAAVLARRVYA</sequence>
<dbReference type="InterPro" id="IPR043519">
    <property type="entry name" value="NT_sf"/>
</dbReference>
<dbReference type="Proteomes" id="UP000220527">
    <property type="component" value="Unassembled WGS sequence"/>
</dbReference>
<gene>
    <name evidence="2" type="ORF">CJ255_09745</name>
</gene>
<evidence type="ECO:0000313" key="2">
    <source>
        <dbReference type="EMBL" id="PDW03258.1"/>
    </source>
</evidence>
<dbReference type="PANTHER" id="PTHR43852">
    <property type="entry name" value="NUCLEOTIDYLTRANSFERASE"/>
    <property type="match status" value="1"/>
</dbReference>
<dbReference type="Pfam" id="PF18765">
    <property type="entry name" value="Polbeta"/>
    <property type="match status" value="1"/>
</dbReference>
<accession>A0A2A6RK63</accession>
<organism evidence="2 3">
    <name type="scientific">Candidatus Viridilinea mediisalina</name>
    <dbReference type="NCBI Taxonomy" id="2024553"/>
    <lineage>
        <taxon>Bacteria</taxon>
        <taxon>Bacillati</taxon>
        <taxon>Chloroflexota</taxon>
        <taxon>Chloroflexia</taxon>
        <taxon>Chloroflexales</taxon>
        <taxon>Chloroflexineae</taxon>
        <taxon>Oscillochloridaceae</taxon>
        <taxon>Candidatus Viridilinea</taxon>
    </lineage>
</organism>
<dbReference type="EMBL" id="NQWI01000035">
    <property type="protein sequence ID" value="PDW03258.1"/>
    <property type="molecule type" value="Genomic_DNA"/>
</dbReference>
<feature type="domain" description="Polymerase beta nucleotidyltransferase" evidence="1">
    <location>
        <begin position="43"/>
        <end position="123"/>
    </location>
</feature>
<dbReference type="AlphaFoldDB" id="A0A2A6RK63"/>
<evidence type="ECO:0000313" key="3">
    <source>
        <dbReference type="Proteomes" id="UP000220527"/>
    </source>
</evidence>
<protein>
    <recommendedName>
        <fullName evidence="1">Polymerase beta nucleotidyltransferase domain-containing protein</fullName>
    </recommendedName>
</protein>
<comment type="caution">
    <text evidence="2">The sequence shown here is derived from an EMBL/GenBank/DDBJ whole genome shotgun (WGS) entry which is preliminary data.</text>
</comment>
<dbReference type="Gene3D" id="3.30.460.10">
    <property type="entry name" value="Beta Polymerase, domain 2"/>
    <property type="match status" value="1"/>
</dbReference>
<reference evidence="3" key="1">
    <citation type="submission" date="2017-08" db="EMBL/GenBank/DDBJ databases">
        <authorList>
            <person name="Grouzdev D.S."/>
            <person name="Gaisin V.A."/>
            <person name="Rysina M.S."/>
            <person name="Gorlenko V.M."/>
        </authorList>
    </citation>
    <scope>NUCLEOTIDE SEQUENCE [LARGE SCALE GENOMIC DNA]</scope>
    <source>
        <strain evidence="3">Kir15-3F</strain>
    </source>
</reference>
<proteinExistence type="predicted"/>
<dbReference type="SUPFAM" id="SSF81301">
    <property type="entry name" value="Nucleotidyltransferase"/>
    <property type="match status" value="1"/>
</dbReference>
<keyword evidence="3" id="KW-1185">Reference proteome</keyword>
<dbReference type="InterPro" id="IPR052930">
    <property type="entry name" value="TA_antitoxin_MntA"/>
</dbReference>
<evidence type="ECO:0000259" key="1">
    <source>
        <dbReference type="Pfam" id="PF18765"/>
    </source>
</evidence>